<comment type="caution">
    <text evidence="1">The sequence shown here is derived from an EMBL/GenBank/DDBJ whole genome shotgun (WGS) entry which is preliminary data.</text>
</comment>
<gene>
    <name evidence="1" type="ORF">HNR07_003428</name>
</gene>
<dbReference type="EMBL" id="JACHDO010000001">
    <property type="protein sequence ID" value="MBB5492291.1"/>
    <property type="molecule type" value="Genomic_DNA"/>
</dbReference>
<accession>A0A840WH12</accession>
<reference evidence="1 2" key="1">
    <citation type="submission" date="2020-08" db="EMBL/GenBank/DDBJ databases">
        <title>Sequencing the genomes of 1000 actinobacteria strains.</title>
        <authorList>
            <person name="Klenk H.-P."/>
        </authorList>
    </citation>
    <scope>NUCLEOTIDE SEQUENCE [LARGE SCALE GENOMIC DNA]</scope>
    <source>
        <strain evidence="1 2">DSM 44598</strain>
    </source>
</reference>
<sequence length="68" mass="7295">MYTTWLASAYVAAGEIEQAAASAARVLVLSVDVASVRPRQRLALVLGKLAHHRALPEVADALELARTR</sequence>
<name>A0A840WH12_9ACTN</name>
<evidence type="ECO:0000313" key="2">
    <source>
        <dbReference type="Proteomes" id="UP000579647"/>
    </source>
</evidence>
<organism evidence="1 2">
    <name type="scientific">Nocardiopsis metallicus</name>
    <dbReference type="NCBI Taxonomy" id="179819"/>
    <lineage>
        <taxon>Bacteria</taxon>
        <taxon>Bacillati</taxon>
        <taxon>Actinomycetota</taxon>
        <taxon>Actinomycetes</taxon>
        <taxon>Streptosporangiales</taxon>
        <taxon>Nocardiopsidaceae</taxon>
        <taxon>Nocardiopsis</taxon>
    </lineage>
</organism>
<protein>
    <submittedName>
        <fullName evidence="1">Uncharacterized protein</fullName>
    </submittedName>
</protein>
<dbReference type="Proteomes" id="UP000579647">
    <property type="component" value="Unassembled WGS sequence"/>
</dbReference>
<evidence type="ECO:0000313" key="1">
    <source>
        <dbReference type="EMBL" id="MBB5492291.1"/>
    </source>
</evidence>
<dbReference type="RefSeq" id="WP_184365785.1">
    <property type="nucleotide sequence ID" value="NZ_BAAAKM010000123.1"/>
</dbReference>
<keyword evidence="2" id="KW-1185">Reference proteome</keyword>
<proteinExistence type="predicted"/>
<dbReference type="AlphaFoldDB" id="A0A840WH12"/>